<gene>
    <name evidence="5" type="primary">pxpB</name>
    <name evidence="5" type="ORF">IPJ48_18015</name>
</gene>
<dbReference type="InterPro" id="IPR029000">
    <property type="entry name" value="Cyclophilin-like_dom_sf"/>
</dbReference>
<dbReference type="PANTHER" id="PTHR34698:SF2">
    <property type="entry name" value="5-OXOPROLINASE SUBUNIT B"/>
    <property type="match status" value="1"/>
</dbReference>
<dbReference type="Gene3D" id="2.40.100.10">
    <property type="entry name" value="Cyclophilin-like"/>
    <property type="match status" value="1"/>
</dbReference>
<protein>
    <submittedName>
        <fullName evidence="5">5-oxoprolinase subunit PxpB</fullName>
        <ecNumber evidence="5">3.5.2.9</ecNumber>
    </submittedName>
</protein>
<dbReference type="AlphaFoldDB" id="A0A9D7IHW2"/>
<dbReference type="SMART" id="SM00796">
    <property type="entry name" value="AHS1"/>
    <property type="match status" value="1"/>
</dbReference>
<keyword evidence="1" id="KW-0547">Nucleotide-binding</keyword>
<evidence type="ECO:0000313" key="5">
    <source>
        <dbReference type="EMBL" id="MBK7424819.1"/>
    </source>
</evidence>
<dbReference type="InterPro" id="IPR003833">
    <property type="entry name" value="CT_C_D"/>
</dbReference>
<evidence type="ECO:0000256" key="2">
    <source>
        <dbReference type="ARBA" id="ARBA00022801"/>
    </source>
</evidence>
<dbReference type="GO" id="GO:0017168">
    <property type="term" value="F:5-oxoprolinase (ATP-hydrolyzing) activity"/>
    <property type="evidence" value="ECO:0007669"/>
    <property type="project" value="UniProtKB-EC"/>
</dbReference>
<reference evidence="5" key="1">
    <citation type="submission" date="2020-10" db="EMBL/GenBank/DDBJ databases">
        <title>Connecting structure to function with the recovery of over 1000 high-quality activated sludge metagenome-assembled genomes encoding full-length rRNA genes using long-read sequencing.</title>
        <authorList>
            <person name="Singleton C.M."/>
            <person name="Petriglieri F."/>
            <person name="Kristensen J.M."/>
            <person name="Kirkegaard R.H."/>
            <person name="Michaelsen T.Y."/>
            <person name="Andersen M.H."/>
            <person name="Karst S.M."/>
            <person name="Dueholm M.S."/>
            <person name="Nielsen P.H."/>
            <person name="Albertsen M."/>
        </authorList>
    </citation>
    <scope>NUCLEOTIDE SEQUENCE</scope>
    <source>
        <strain evidence="5">EsbW_18-Q3-R4-48_MAXAC.044</strain>
    </source>
</reference>
<comment type="caution">
    <text evidence="5">The sequence shown here is derived from an EMBL/GenBank/DDBJ whole genome shotgun (WGS) entry which is preliminary data.</text>
</comment>
<organism evidence="5 6">
    <name type="scientific">Candidatus Propionivibrio dominans</name>
    <dbReference type="NCBI Taxonomy" id="2954373"/>
    <lineage>
        <taxon>Bacteria</taxon>
        <taxon>Pseudomonadati</taxon>
        <taxon>Pseudomonadota</taxon>
        <taxon>Betaproteobacteria</taxon>
        <taxon>Rhodocyclales</taxon>
        <taxon>Rhodocyclaceae</taxon>
        <taxon>Propionivibrio</taxon>
    </lineage>
</organism>
<name>A0A9D7IHW2_9RHOO</name>
<feature type="domain" description="Carboxyltransferase" evidence="4">
    <location>
        <begin position="12"/>
        <end position="233"/>
    </location>
</feature>
<dbReference type="SUPFAM" id="SSF50891">
    <property type="entry name" value="Cyclophilin-like"/>
    <property type="match status" value="1"/>
</dbReference>
<proteinExistence type="predicted"/>
<evidence type="ECO:0000256" key="1">
    <source>
        <dbReference type="ARBA" id="ARBA00022741"/>
    </source>
</evidence>
<dbReference type="NCBIfam" id="TIGR00370">
    <property type="entry name" value="5-oxoprolinase subunit PxpB"/>
    <property type="match status" value="1"/>
</dbReference>
<sequence length="273" mass="28965">MESGAADHSVPVRLLALGDTAWTIEFGTRIDPSLHARVLGLADALEQARRAGSGEGGREGGEGAAGHEDYAGIVDVVPTFRSLTVHFNPLLIDGQRLGKALLRLAAAAGTASRKGRHWRIPVCFDEEFAPDLNELAQSKGLSREAVIALMSETTFTVYLIGFMPGFPYMGGLPALLETPRLASPRKAVPARSLAIAGAMCAVYPWQSPGGWRLLGKTPVPMFSAGNAQSPSLLASGDRVCWQAVDRPLYLEIEASAQVGSFELDSLLLTPGDT</sequence>
<keyword evidence="2 5" id="KW-0378">Hydrolase</keyword>
<dbReference type="SUPFAM" id="SSF160467">
    <property type="entry name" value="PH0987 N-terminal domain-like"/>
    <property type="match status" value="2"/>
</dbReference>
<dbReference type="InterPro" id="IPR010016">
    <property type="entry name" value="PxpB"/>
</dbReference>
<dbReference type="EC" id="3.5.2.9" evidence="5"/>
<dbReference type="EMBL" id="JADJNC010000052">
    <property type="protein sequence ID" value="MBK7424819.1"/>
    <property type="molecule type" value="Genomic_DNA"/>
</dbReference>
<dbReference type="Pfam" id="PF02682">
    <property type="entry name" value="CT_C_D"/>
    <property type="match status" value="1"/>
</dbReference>
<dbReference type="GO" id="GO:0005524">
    <property type="term" value="F:ATP binding"/>
    <property type="evidence" value="ECO:0007669"/>
    <property type="project" value="UniProtKB-KW"/>
</dbReference>
<evidence type="ECO:0000256" key="3">
    <source>
        <dbReference type="ARBA" id="ARBA00022840"/>
    </source>
</evidence>
<dbReference type="Proteomes" id="UP000886602">
    <property type="component" value="Unassembled WGS sequence"/>
</dbReference>
<accession>A0A9D7IHW2</accession>
<dbReference type="PANTHER" id="PTHR34698">
    <property type="entry name" value="5-OXOPROLINASE SUBUNIT B"/>
    <property type="match status" value="1"/>
</dbReference>
<evidence type="ECO:0000313" key="6">
    <source>
        <dbReference type="Proteomes" id="UP000886602"/>
    </source>
</evidence>
<keyword evidence="3" id="KW-0067">ATP-binding</keyword>
<dbReference type="Gene3D" id="3.30.1360.40">
    <property type="match status" value="1"/>
</dbReference>
<evidence type="ECO:0000259" key="4">
    <source>
        <dbReference type="SMART" id="SM00796"/>
    </source>
</evidence>